<name>A6G151_9BACT</name>
<gene>
    <name evidence="1" type="ORF">PPSIR1_11240</name>
</gene>
<reference evidence="1 2" key="1">
    <citation type="submission" date="2007-06" db="EMBL/GenBank/DDBJ databases">
        <authorList>
            <person name="Shimkets L."/>
            <person name="Ferriera S."/>
            <person name="Johnson J."/>
            <person name="Kravitz S."/>
            <person name="Beeson K."/>
            <person name="Sutton G."/>
            <person name="Rogers Y.-H."/>
            <person name="Friedman R."/>
            <person name="Frazier M."/>
            <person name="Venter J.C."/>
        </authorList>
    </citation>
    <scope>NUCLEOTIDE SEQUENCE [LARGE SCALE GENOMIC DNA]</scope>
    <source>
        <strain evidence="1 2">SIR-1</strain>
    </source>
</reference>
<dbReference type="EMBL" id="ABCS01000011">
    <property type="protein sequence ID" value="EDM80346.1"/>
    <property type="molecule type" value="Genomic_DNA"/>
</dbReference>
<evidence type="ECO:0000313" key="1">
    <source>
        <dbReference type="EMBL" id="EDM80346.1"/>
    </source>
</evidence>
<dbReference type="AlphaFoldDB" id="A6G151"/>
<sequence length="153" mass="16195">MLAAVVAGGGCSFEEEHCSFQYEISGALSGTYESTDATCGTTIFPYQVDLAVPGSSMSVEIDSTAGGGFVEGSQQVDVEWRSGGTWFDSGDFSDPVACTLVLDTLATEEWSQGDRARMSGTLSCAAPLVDALDEDASVEFSNFEFSLFQRVGY</sequence>
<accession>A6G151</accession>
<dbReference type="RefSeq" id="WP_006970450.1">
    <property type="nucleotide sequence ID" value="NZ_ABCS01000011.1"/>
</dbReference>
<evidence type="ECO:0000313" key="2">
    <source>
        <dbReference type="Proteomes" id="UP000005801"/>
    </source>
</evidence>
<dbReference type="STRING" id="391625.PPSIR1_11240"/>
<comment type="caution">
    <text evidence="1">The sequence shown here is derived from an EMBL/GenBank/DDBJ whole genome shotgun (WGS) entry which is preliminary data.</text>
</comment>
<keyword evidence="2" id="KW-1185">Reference proteome</keyword>
<dbReference type="Proteomes" id="UP000005801">
    <property type="component" value="Unassembled WGS sequence"/>
</dbReference>
<protein>
    <submittedName>
        <fullName evidence="1">Uncharacterized protein</fullName>
    </submittedName>
</protein>
<organism evidence="1 2">
    <name type="scientific">Plesiocystis pacifica SIR-1</name>
    <dbReference type="NCBI Taxonomy" id="391625"/>
    <lineage>
        <taxon>Bacteria</taxon>
        <taxon>Pseudomonadati</taxon>
        <taxon>Myxococcota</taxon>
        <taxon>Polyangia</taxon>
        <taxon>Nannocystales</taxon>
        <taxon>Nannocystaceae</taxon>
        <taxon>Plesiocystis</taxon>
    </lineage>
</organism>
<proteinExistence type="predicted"/>